<organism evidence="3 4">
    <name type="scientific">Aplysia californica</name>
    <name type="common">California sea hare</name>
    <dbReference type="NCBI Taxonomy" id="6500"/>
    <lineage>
        <taxon>Eukaryota</taxon>
        <taxon>Metazoa</taxon>
        <taxon>Spiralia</taxon>
        <taxon>Lophotrochozoa</taxon>
        <taxon>Mollusca</taxon>
        <taxon>Gastropoda</taxon>
        <taxon>Heterobranchia</taxon>
        <taxon>Euthyneura</taxon>
        <taxon>Tectipleura</taxon>
        <taxon>Aplysiida</taxon>
        <taxon>Aplysioidea</taxon>
        <taxon>Aplysiidae</taxon>
        <taxon>Aplysia</taxon>
    </lineage>
</organism>
<evidence type="ECO:0000256" key="2">
    <source>
        <dbReference type="SAM" id="Phobius"/>
    </source>
</evidence>
<evidence type="ECO:0000313" key="4">
    <source>
        <dbReference type="RefSeq" id="XP_005105730.2"/>
    </source>
</evidence>
<keyword evidence="2" id="KW-1133">Transmembrane helix</keyword>
<keyword evidence="2" id="KW-0812">Transmembrane</keyword>
<dbReference type="Proteomes" id="UP000694888">
    <property type="component" value="Unplaced"/>
</dbReference>
<proteinExistence type="predicted"/>
<sequence>MSLTGGIPDGAGQHDSEIGTTYFSYAGPSSLDAATSANITDNHTVSGDPLARKDVTQRSSDSLRSPSEMGDHDIMTIPARPRPPRDPQNILFLAPPYPGFCYPTYPPPVAPLAPQALTFDPVWRNPSDDTLPPKRLGSNPYPLKEMKMKHVLIFIAAMFVLAFVAVVFTAVYFGHKFT</sequence>
<keyword evidence="3" id="KW-1185">Reference proteome</keyword>
<dbReference type="RefSeq" id="XP_005105730.2">
    <property type="nucleotide sequence ID" value="XM_005105673.3"/>
</dbReference>
<reference evidence="4" key="1">
    <citation type="submission" date="2025-08" db="UniProtKB">
        <authorList>
            <consortium name="RefSeq"/>
        </authorList>
    </citation>
    <scope>IDENTIFICATION</scope>
</reference>
<feature type="region of interest" description="Disordered" evidence="1">
    <location>
        <begin position="40"/>
        <end position="85"/>
    </location>
</feature>
<feature type="transmembrane region" description="Helical" evidence="2">
    <location>
        <begin position="151"/>
        <end position="173"/>
    </location>
</feature>
<keyword evidence="2" id="KW-0472">Membrane</keyword>
<accession>A0ABM0K0A7</accession>
<gene>
    <name evidence="4" type="primary">LOC101848838</name>
</gene>
<evidence type="ECO:0000256" key="1">
    <source>
        <dbReference type="SAM" id="MobiDB-lite"/>
    </source>
</evidence>
<protein>
    <submittedName>
        <fullName evidence="4">Uncharacterized protein LOC101848838</fullName>
    </submittedName>
</protein>
<evidence type="ECO:0000313" key="3">
    <source>
        <dbReference type="Proteomes" id="UP000694888"/>
    </source>
</evidence>
<dbReference type="GeneID" id="101848838"/>
<name>A0ABM0K0A7_APLCA</name>